<comment type="caution">
    <text evidence="2">The sequence shown here is derived from an EMBL/GenBank/DDBJ whole genome shotgun (WGS) entry which is preliminary data.</text>
</comment>
<reference evidence="2 3" key="1">
    <citation type="journal article" date="2022" name="Nat. Ecol. Evol.">
        <title>A masculinizing supergene underlies an exaggerated male reproductive morph in a spider.</title>
        <authorList>
            <person name="Hendrickx F."/>
            <person name="De Corte Z."/>
            <person name="Sonet G."/>
            <person name="Van Belleghem S.M."/>
            <person name="Kostlbacher S."/>
            <person name="Vangestel C."/>
        </authorList>
    </citation>
    <scope>NUCLEOTIDE SEQUENCE [LARGE SCALE GENOMIC DNA]</scope>
    <source>
        <strain evidence="2">W744_W776</strain>
    </source>
</reference>
<dbReference type="Proteomes" id="UP000827092">
    <property type="component" value="Unassembled WGS sequence"/>
</dbReference>
<name>A0AAV6TEB4_9ARAC</name>
<evidence type="ECO:0000313" key="3">
    <source>
        <dbReference type="Proteomes" id="UP000827092"/>
    </source>
</evidence>
<evidence type="ECO:0000313" key="2">
    <source>
        <dbReference type="EMBL" id="KAG8156217.1"/>
    </source>
</evidence>
<accession>A0AAV6TEB4</accession>
<feature type="compositionally biased region" description="Acidic residues" evidence="1">
    <location>
        <begin position="193"/>
        <end position="205"/>
    </location>
</feature>
<sequence length="205" mass="24154">MPPRGPTKAPYAYVHQSLLDFGVRGITDAFLRRIAVDHRTLIPLNRLRSRFESTAQFQDFKTRYMRDIPDEHWETAVRNNDRLQSYANRFMRNPFKRRPVKLRTYVKNEAGLARHRSSPVSDDESILSIDRNNDTCDDTNVNLPKSVCRGIRSVCRYYDDHERYADWDIDDGTEQQQYTIDVDYEGQPTTNAVDDDYDDDDDDEY</sequence>
<evidence type="ECO:0000256" key="1">
    <source>
        <dbReference type="SAM" id="MobiDB-lite"/>
    </source>
</evidence>
<protein>
    <submittedName>
        <fullName evidence="2">Uncharacterized protein</fullName>
    </submittedName>
</protein>
<proteinExistence type="predicted"/>
<organism evidence="2 3">
    <name type="scientific">Oedothorax gibbosus</name>
    <dbReference type="NCBI Taxonomy" id="931172"/>
    <lineage>
        <taxon>Eukaryota</taxon>
        <taxon>Metazoa</taxon>
        <taxon>Ecdysozoa</taxon>
        <taxon>Arthropoda</taxon>
        <taxon>Chelicerata</taxon>
        <taxon>Arachnida</taxon>
        <taxon>Araneae</taxon>
        <taxon>Araneomorphae</taxon>
        <taxon>Entelegynae</taxon>
        <taxon>Araneoidea</taxon>
        <taxon>Linyphiidae</taxon>
        <taxon>Erigoninae</taxon>
        <taxon>Oedothorax</taxon>
    </lineage>
</organism>
<dbReference type="EMBL" id="JAFNEN010006181">
    <property type="protein sequence ID" value="KAG8156217.1"/>
    <property type="molecule type" value="Genomic_DNA"/>
</dbReference>
<feature type="region of interest" description="Disordered" evidence="1">
    <location>
        <begin position="181"/>
        <end position="205"/>
    </location>
</feature>
<dbReference type="AlphaFoldDB" id="A0AAV6TEB4"/>
<keyword evidence="3" id="KW-1185">Reference proteome</keyword>
<gene>
    <name evidence="2" type="ORF">JTE90_011127</name>
</gene>